<dbReference type="AlphaFoldDB" id="H1CXN2"/>
<feature type="transmembrane region" description="Helical" evidence="1">
    <location>
        <begin position="63"/>
        <end position="84"/>
    </location>
</feature>
<evidence type="ECO:0000313" key="2">
    <source>
        <dbReference type="EMBL" id="EHO64063.1"/>
    </source>
</evidence>
<dbReference type="PATRIC" id="fig|742743.3.peg.128"/>
<name>H1CXN2_9FIRM</name>
<dbReference type="HOGENOM" id="CLU_2464121_0_0_9"/>
<reference evidence="2 3" key="1">
    <citation type="submission" date="2011-11" db="EMBL/GenBank/DDBJ databases">
        <title>The Genome Sequence of Dialister succinatiphilus YIT 11850.</title>
        <authorList>
            <consortium name="The Broad Institute Genome Sequencing Platform"/>
            <person name="Earl A."/>
            <person name="Ward D."/>
            <person name="Feldgarden M."/>
            <person name="Gevers D."/>
            <person name="Morotomi M."/>
            <person name="Young S.K."/>
            <person name="Zeng Q."/>
            <person name="Gargeya S."/>
            <person name="Fitzgerald M."/>
            <person name="Haas B."/>
            <person name="Abouelleil A."/>
            <person name="Alvarado L."/>
            <person name="Arachchi H.M."/>
            <person name="Berlin A."/>
            <person name="Brown A."/>
            <person name="Chapman S.B."/>
            <person name="Dunbar C."/>
            <person name="Gearin G."/>
            <person name="Goldberg J."/>
            <person name="Griggs A."/>
            <person name="Gujja S."/>
            <person name="Heiman D."/>
            <person name="Howarth C."/>
            <person name="Lui A."/>
            <person name="MacDonald P.J.P."/>
            <person name="Montmayeur A."/>
            <person name="Murphy C."/>
            <person name="Neiman D."/>
            <person name="Pearson M."/>
            <person name="Priest M."/>
            <person name="Roberts A."/>
            <person name="Saif S."/>
            <person name="Shea T."/>
            <person name="Sisk P."/>
            <person name="Stolte C."/>
            <person name="Sykes S."/>
            <person name="Wortman J."/>
            <person name="Nusbaum C."/>
            <person name="Birren B."/>
        </authorList>
    </citation>
    <scope>NUCLEOTIDE SEQUENCE [LARGE SCALE GENOMIC DNA]</scope>
    <source>
        <strain evidence="2 3">YIT 11850</strain>
    </source>
</reference>
<sequence length="88" mass="10059">MNLLNPLNPGRFILRTGPFESLVPLCYDGCILFKGDESVNIKLVLLGLLALFSLYRLYEHNDFMTLCATVIVVAAFVLSAFHLWRRRQ</sequence>
<keyword evidence="1" id="KW-0812">Transmembrane</keyword>
<keyword evidence="1" id="KW-0472">Membrane</keyword>
<evidence type="ECO:0000313" key="3">
    <source>
        <dbReference type="Proteomes" id="UP000003277"/>
    </source>
</evidence>
<protein>
    <submittedName>
        <fullName evidence="2">Uncharacterized protein</fullName>
    </submittedName>
</protein>
<organism evidence="2 3">
    <name type="scientific">Dialister succinatiphilus YIT 11850</name>
    <dbReference type="NCBI Taxonomy" id="742743"/>
    <lineage>
        <taxon>Bacteria</taxon>
        <taxon>Bacillati</taxon>
        <taxon>Bacillota</taxon>
        <taxon>Negativicutes</taxon>
        <taxon>Veillonellales</taxon>
        <taxon>Veillonellaceae</taxon>
        <taxon>Dialister</taxon>
    </lineage>
</organism>
<comment type="caution">
    <text evidence="2">The sequence shown here is derived from an EMBL/GenBank/DDBJ whole genome shotgun (WGS) entry which is preliminary data.</text>
</comment>
<dbReference type="Proteomes" id="UP000003277">
    <property type="component" value="Unassembled WGS sequence"/>
</dbReference>
<gene>
    <name evidence="2" type="ORF">HMPREF9453_00120</name>
</gene>
<keyword evidence="3" id="KW-1185">Reference proteome</keyword>
<proteinExistence type="predicted"/>
<keyword evidence="1" id="KW-1133">Transmembrane helix</keyword>
<evidence type="ECO:0000256" key="1">
    <source>
        <dbReference type="SAM" id="Phobius"/>
    </source>
</evidence>
<dbReference type="EMBL" id="ADLT01000001">
    <property type="protein sequence ID" value="EHO64063.1"/>
    <property type="molecule type" value="Genomic_DNA"/>
</dbReference>
<accession>H1CXN2</accession>